<keyword evidence="10" id="KW-1185">Reference proteome</keyword>
<comment type="similarity">
    <text evidence="2">Belongs to the somatostatin family.</text>
</comment>
<dbReference type="Pfam" id="PF03002">
    <property type="entry name" value="Somatostatin"/>
    <property type="match status" value="1"/>
</dbReference>
<proteinExistence type="inferred from homology"/>
<keyword evidence="7" id="KW-1015">Disulfide bond</keyword>
<dbReference type="Proteomes" id="UP000694393">
    <property type="component" value="Unplaced"/>
</dbReference>
<evidence type="ECO:0000256" key="1">
    <source>
        <dbReference type="ARBA" id="ARBA00004613"/>
    </source>
</evidence>
<dbReference type="AlphaFoldDB" id="A0A8C8S1R2"/>
<evidence type="ECO:0000259" key="8">
    <source>
        <dbReference type="Pfam" id="PF03002"/>
    </source>
</evidence>
<keyword evidence="6" id="KW-0732">Signal</keyword>
<name>A0A8C8S1R2_9SAUR</name>
<evidence type="ECO:0000313" key="9">
    <source>
        <dbReference type="Ensembl" id="ENSPCEP00000013985.1"/>
    </source>
</evidence>
<evidence type="ECO:0000256" key="4">
    <source>
        <dbReference type="ARBA" id="ARBA00022685"/>
    </source>
</evidence>
<dbReference type="PANTHER" id="PTHR10558">
    <property type="entry name" value="SOMATOSTATIN"/>
    <property type="match status" value="1"/>
</dbReference>
<comment type="subcellular location">
    <subcellularLocation>
        <location evidence="1">Secreted</location>
    </subcellularLocation>
</comment>
<dbReference type="InterPro" id="IPR018142">
    <property type="entry name" value="Somatostatin/Cortistatin_C"/>
</dbReference>
<dbReference type="GO" id="GO:0001664">
    <property type="term" value="F:G protein-coupled receptor binding"/>
    <property type="evidence" value="ECO:0007669"/>
    <property type="project" value="TreeGrafter"/>
</dbReference>
<protein>
    <recommendedName>
        <fullName evidence="8">Somatostatin/Cortistatin C-terminal domain-containing protein</fullName>
    </recommendedName>
</protein>
<dbReference type="GO" id="GO:0030334">
    <property type="term" value="P:regulation of cell migration"/>
    <property type="evidence" value="ECO:0007669"/>
    <property type="project" value="TreeGrafter"/>
</dbReference>
<reference evidence="9" key="1">
    <citation type="submission" date="2025-08" db="UniProtKB">
        <authorList>
            <consortium name="Ensembl"/>
        </authorList>
    </citation>
    <scope>IDENTIFICATION</scope>
</reference>
<accession>A0A8C8S1R2</accession>
<sequence length="95" mass="11084">MKDSVSLLNSRVCTKNNWEIMILHTYLQELTDVKESTVLTFLSALADWTSQMDNASWMEEEIELDNQQEKAAFPQPQAQEKSPCRNFFWKTFSSC</sequence>
<evidence type="ECO:0000256" key="5">
    <source>
        <dbReference type="ARBA" id="ARBA00022702"/>
    </source>
</evidence>
<evidence type="ECO:0000256" key="7">
    <source>
        <dbReference type="ARBA" id="ARBA00023157"/>
    </source>
</evidence>
<dbReference type="GO" id="GO:0005184">
    <property type="term" value="F:neuropeptide hormone activity"/>
    <property type="evidence" value="ECO:0007669"/>
    <property type="project" value="TreeGrafter"/>
</dbReference>
<feature type="domain" description="Somatostatin/Cortistatin C-terminal" evidence="8">
    <location>
        <begin position="79"/>
        <end position="95"/>
    </location>
</feature>
<evidence type="ECO:0000313" key="10">
    <source>
        <dbReference type="Proteomes" id="UP000694393"/>
    </source>
</evidence>
<evidence type="ECO:0000256" key="2">
    <source>
        <dbReference type="ARBA" id="ARBA00008327"/>
    </source>
</evidence>
<dbReference type="Ensembl" id="ENSPCET00000014502.1">
    <property type="protein sequence ID" value="ENSPCEP00000013985.1"/>
    <property type="gene ID" value="ENSPCEG00000011113.1"/>
</dbReference>
<dbReference type="PANTHER" id="PTHR10558:SF1">
    <property type="entry name" value="CORTISTATIN"/>
    <property type="match status" value="1"/>
</dbReference>
<keyword evidence="3" id="KW-0964">Secreted</keyword>
<dbReference type="GO" id="GO:0007193">
    <property type="term" value="P:adenylate cyclase-inhibiting G protein-coupled receptor signaling pathway"/>
    <property type="evidence" value="ECO:0007669"/>
    <property type="project" value="TreeGrafter"/>
</dbReference>
<evidence type="ECO:0000256" key="3">
    <source>
        <dbReference type="ARBA" id="ARBA00022525"/>
    </source>
</evidence>
<dbReference type="InterPro" id="IPR004250">
    <property type="entry name" value="Somatostatin"/>
</dbReference>
<reference evidence="9" key="2">
    <citation type="submission" date="2025-09" db="UniProtKB">
        <authorList>
            <consortium name="Ensembl"/>
        </authorList>
    </citation>
    <scope>IDENTIFICATION</scope>
</reference>
<dbReference type="GO" id="GO:0005615">
    <property type="term" value="C:extracellular space"/>
    <property type="evidence" value="ECO:0007669"/>
    <property type="project" value="TreeGrafter"/>
</dbReference>
<keyword evidence="5" id="KW-0372">Hormone</keyword>
<keyword evidence="4" id="KW-0165">Cleavage on pair of basic residues</keyword>
<organism evidence="9 10">
    <name type="scientific">Pelusios castaneus</name>
    <name type="common">West African mud turtle</name>
    <dbReference type="NCBI Taxonomy" id="367368"/>
    <lineage>
        <taxon>Eukaryota</taxon>
        <taxon>Metazoa</taxon>
        <taxon>Chordata</taxon>
        <taxon>Craniata</taxon>
        <taxon>Vertebrata</taxon>
        <taxon>Euteleostomi</taxon>
        <taxon>Archelosauria</taxon>
        <taxon>Testudinata</taxon>
        <taxon>Testudines</taxon>
        <taxon>Pleurodira</taxon>
        <taxon>Pelomedusidae</taxon>
        <taxon>Pelusios</taxon>
    </lineage>
</organism>
<evidence type="ECO:0000256" key="6">
    <source>
        <dbReference type="ARBA" id="ARBA00022729"/>
    </source>
</evidence>